<protein>
    <recommendedName>
        <fullName evidence="3">RING-type E3 ubiquitin transferase</fullName>
        <ecNumber evidence="3">2.3.2.27</ecNumber>
    </recommendedName>
</protein>
<evidence type="ECO:0000259" key="7">
    <source>
        <dbReference type="PROSITE" id="PS51698"/>
    </source>
</evidence>
<name>A0AAV8SMT3_9ROSI</name>
<dbReference type="SUPFAM" id="SSF48371">
    <property type="entry name" value="ARM repeat"/>
    <property type="match status" value="1"/>
</dbReference>
<dbReference type="GO" id="GO:0016567">
    <property type="term" value="P:protein ubiquitination"/>
    <property type="evidence" value="ECO:0007669"/>
    <property type="project" value="InterPro"/>
</dbReference>
<comment type="pathway">
    <text evidence="2">Protein modification; protein ubiquitination.</text>
</comment>
<dbReference type="AlphaFoldDB" id="A0AAV8SMT3"/>
<comment type="catalytic activity">
    <reaction evidence="1">
        <text>S-ubiquitinyl-[E2 ubiquitin-conjugating enzyme]-L-cysteine + [acceptor protein]-L-lysine = [E2 ubiquitin-conjugating enzyme]-L-cysteine + N(6)-ubiquitinyl-[acceptor protein]-L-lysine.</text>
        <dbReference type="EC" id="2.3.2.27"/>
    </reaction>
</comment>
<dbReference type="Gene3D" id="1.25.10.10">
    <property type="entry name" value="Leucine-rich Repeat Variant"/>
    <property type="match status" value="2"/>
</dbReference>
<dbReference type="CDD" id="cd16664">
    <property type="entry name" value="RING-Ubox_PUB"/>
    <property type="match status" value="1"/>
</dbReference>
<dbReference type="GO" id="GO:0061630">
    <property type="term" value="F:ubiquitin protein ligase activity"/>
    <property type="evidence" value="ECO:0007669"/>
    <property type="project" value="UniProtKB-EC"/>
</dbReference>
<dbReference type="SMART" id="SM00504">
    <property type="entry name" value="Ubox"/>
    <property type="match status" value="1"/>
</dbReference>
<dbReference type="FunFam" id="1.25.10.10:FF:000485">
    <property type="entry name" value="RING-type E3 ubiquitin transferase"/>
    <property type="match status" value="1"/>
</dbReference>
<dbReference type="InterPro" id="IPR013083">
    <property type="entry name" value="Znf_RING/FYVE/PHD"/>
</dbReference>
<accession>A0AAV8SMT3</accession>
<keyword evidence="4" id="KW-0808">Transferase</keyword>
<dbReference type="SUPFAM" id="SSF57850">
    <property type="entry name" value="RING/U-box"/>
    <property type="match status" value="1"/>
</dbReference>
<evidence type="ECO:0000313" key="8">
    <source>
        <dbReference type="EMBL" id="KAJ8753508.1"/>
    </source>
</evidence>
<keyword evidence="5" id="KW-0677">Repeat</keyword>
<evidence type="ECO:0000256" key="1">
    <source>
        <dbReference type="ARBA" id="ARBA00000900"/>
    </source>
</evidence>
<dbReference type="PANTHER" id="PTHR23315:SF116">
    <property type="entry name" value="RING-TYPE E3 UBIQUITIN TRANSFERASE"/>
    <property type="match status" value="1"/>
</dbReference>
<proteinExistence type="predicted"/>
<dbReference type="SMART" id="SM00185">
    <property type="entry name" value="ARM"/>
    <property type="match status" value="3"/>
</dbReference>
<evidence type="ECO:0000256" key="4">
    <source>
        <dbReference type="ARBA" id="ARBA00022679"/>
    </source>
</evidence>
<dbReference type="GO" id="GO:0010029">
    <property type="term" value="P:regulation of seed germination"/>
    <property type="evidence" value="ECO:0007669"/>
    <property type="project" value="UniProtKB-ARBA"/>
</dbReference>
<evidence type="ECO:0000256" key="3">
    <source>
        <dbReference type="ARBA" id="ARBA00012483"/>
    </source>
</evidence>
<dbReference type="InterPro" id="IPR011989">
    <property type="entry name" value="ARM-like"/>
</dbReference>
<feature type="domain" description="U-box" evidence="7">
    <location>
        <begin position="262"/>
        <end position="336"/>
    </location>
</feature>
<keyword evidence="9" id="KW-1185">Reference proteome</keyword>
<sequence length="668" mass="74819">MVQNFEFNDRRVLTFWAVHPCEDISLVTLMRSLISLSQKICSFQSKFFATQRRNARETEITDREMVRSESVVLSLSDLHITFQKVQCLLEDCTREGARLWMLMKSQLATYQFQVLIRAVATALDVLPLSLIEVCGEVKELVELVAKHARKVKFELDPEDELALKQVNLMLDFFQNGTEPEASFLKRFLDYLEIRKWSSCNKEIQFLEEEIRNQSHCDQRHVPLLNSLLGLMTYCRVVMFETTDYRDHDQSDVRCSQESITCLNPKDFHCPISLELMTDPVTISTGQTYDRSSIQKWLKAGNTICPKTGERLSGAEMVPNISLRKLIQQFCSGYGISVSKSGKSSLDITRTIVPGSTVAAETMKFLSRNLARRLVFGSNEQQKKAAYEIRLLAKSNIFNRSRLIEAGTILPLLNLLSSLDASTQENSIAALLKLSKHTSGKRMVIDNDGLRPILAVLSKGLSLEARQIAAATLFYIASVKGYRKYIGEMPEAVPALVELIKTGTACGKKNAVVAIFGLLLDPGNHRTVLESGIVPFLIEFLSSSNRDELKTDSLVVLAAIADRFDGALEILQTSAIPLIIRNLQSIPQKAGKEYCASILLSLCKNGGLEVIEVLAKDPFLMSSLYSLLTEGTSHASSKARALIKVLHKFHETRSSRLKNSEFRRGPSFS</sequence>
<dbReference type="Pfam" id="PF04564">
    <property type="entry name" value="U-box"/>
    <property type="match status" value="1"/>
</dbReference>
<dbReference type="InterPro" id="IPR058678">
    <property type="entry name" value="ARM_PUB"/>
</dbReference>
<dbReference type="InterPro" id="IPR045210">
    <property type="entry name" value="RING-Ubox_PUB"/>
</dbReference>
<dbReference type="EC" id="2.3.2.27" evidence="3"/>
<dbReference type="InterPro" id="IPR003613">
    <property type="entry name" value="Ubox_domain"/>
</dbReference>
<dbReference type="Pfam" id="PF25598">
    <property type="entry name" value="ARM_PUB"/>
    <property type="match status" value="1"/>
</dbReference>
<comment type="caution">
    <text evidence="8">The sequence shown here is derived from an EMBL/GenBank/DDBJ whole genome shotgun (WGS) entry which is preliminary data.</text>
</comment>
<reference evidence="8 9" key="1">
    <citation type="submission" date="2021-09" db="EMBL/GenBank/DDBJ databases">
        <title>Genomic insights and catalytic innovation underlie evolution of tropane alkaloids biosynthesis.</title>
        <authorList>
            <person name="Wang Y.-J."/>
            <person name="Tian T."/>
            <person name="Huang J.-P."/>
            <person name="Huang S.-X."/>
        </authorList>
    </citation>
    <scope>NUCLEOTIDE SEQUENCE [LARGE SCALE GENOMIC DNA]</scope>
    <source>
        <strain evidence="8">KIB-2018</strain>
        <tissue evidence="8">Leaf</tissue>
    </source>
</reference>
<organism evidence="8 9">
    <name type="scientific">Erythroxylum novogranatense</name>
    <dbReference type="NCBI Taxonomy" id="1862640"/>
    <lineage>
        <taxon>Eukaryota</taxon>
        <taxon>Viridiplantae</taxon>
        <taxon>Streptophyta</taxon>
        <taxon>Embryophyta</taxon>
        <taxon>Tracheophyta</taxon>
        <taxon>Spermatophyta</taxon>
        <taxon>Magnoliopsida</taxon>
        <taxon>eudicotyledons</taxon>
        <taxon>Gunneridae</taxon>
        <taxon>Pentapetalae</taxon>
        <taxon>rosids</taxon>
        <taxon>fabids</taxon>
        <taxon>Malpighiales</taxon>
        <taxon>Erythroxylaceae</taxon>
        <taxon>Erythroxylum</taxon>
    </lineage>
</organism>
<evidence type="ECO:0000313" key="9">
    <source>
        <dbReference type="Proteomes" id="UP001159364"/>
    </source>
</evidence>
<dbReference type="PROSITE" id="PS51698">
    <property type="entry name" value="U_BOX"/>
    <property type="match status" value="1"/>
</dbReference>
<dbReference type="Gene3D" id="3.30.40.10">
    <property type="entry name" value="Zinc/RING finger domain, C3HC4 (zinc finger)"/>
    <property type="match status" value="1"/>
</dbReference>
<dbReference type="FunFam" id="3.30.40.10:FF:000442">
    <property type="entry name" value="RING-type E3 ubiquitin transferase"/>
    <property type="match status" value="1"/>
</dbReference>
<dbReference type="Proteomes" id="UP001159364">
    <property type="component" value="Linkage Group LG10"/>
</dbReference>
<dbReference type="EMBL" id="JAIWQS010000010">
    <property type="protein sequence ID" value="KAJ8753508.1"/>
    <property type="molecule type" value="Genomic_DNA"/>
</dbReference>
<gene>
    <name evidence="8" type="ORF">K2173_022749</name>
</gene>
<keyword evidence="6" id="KW-0833">Ubl conjugation pathway</keyword>
<evidence type="ECO:0000256" key="6">
    <source>
        <dbReference type="ARBA" id="ARBA00022786"/>
    </source>
</evidence>
<dbReference type="InterPro" id="IPR000225">
    <property type="entry name" value="Armadillo"/>
</dbReference>
<dbReference type="InterPro" id="IPR016024">
    <property type="entry name" value="ARM-type_fold"/>
</dbReference>
<dbReference type="PANTHER" id="PTHR23315">
    <property type="entry name" value="U BOX DOMAIN-CONTAINING"/>
    <property type="match status" value="1"/>
</dbReference>
<evidence type="ECO:0000256" key="5">
    <source>
        <dbReference type="ARBA" id="ARBA00022737"/>
    </source>
</evidence>
<evidence type="ECO:0000256" key="2">
    <source>
        <dbReference type="ARBA" id="ARBA00004906"/>
    </source>
</evidence>